<reference evidence="1" key="1">
    <citation type="submission" date="2020-05" db="EMBL/GenBank/DDBJ databases">
        <title>Large-scale comparative analyses of tick genomes elucidate their genetic diversity and vector capacities.</title>
        <authorList>
            <person name="Jia N."/>
            <person name="Wang J."/>
            <person name="Shi W."/>
            <person name="Du L."/>
            <person name="Sun Y."/>
            <person name="Zhan W."/>
            <person name="Jiang J."/>
            <person name="Wang Q."/>
            <person name="Zhang B."/>
            <person name="Ji P."/>
            <person name="Sakyi L.B."/>
            <person name="Cui X."/>
            <person name="Yuan T."/>
            <person name="Jiang B."/>
            <person name="Yang W."/>
            <person name="Lam T.T.-Y."/>
            <person name="Chang Q."/>
            <person name="Ding S."/>
            <person name="Wang X."/>
            <person name="Zhu J."/>
            <person name="Ruan X."/>
            <person name="Zhao L."/>
            <person name="Wei J."/>
            <person name="Que T."/>
            <person name="Du C."/>
            <person name="Cheng J."/>
            <person name="Dai P."/>
            <person name="Han X."/>
            <person name="Huang E."/>
            <person name="Gao Y."/>
            <person name="Liu J."/>
            <person name="Shao H."/>
            <person name="Ye R."/>
            <person name="Li L."/>
            <person name="Wei W."/>
            <person name="Wang X."/>
            <person name="Wang C."/>
            <person name="Yang T."/>
            <person name="Huo Q."/>
            <person name="Li W."/>
            <person name="Guo W."/>
            <person name="Chen H."/>
            <person name="Zhou L."/>
            <person name="Ni X."/>
            <person name="Tian J."/>
            <person name="Zhou Y."/>
            <person name="Sheng Y."/>
            <person name="Liu T."/>
            <person name="Pan Y."/>
            <person name="Xia L."/>
            <person name="Li J."/>
            <person name="Zhao F."/>
            <person name="Cao W."/>
        </authorList>
    </citation>
    <scope>NUCLEOTIDE SEQUENCE</scope>
    <source>
        <strain evidence="1">Hyas-2018</strain>
    </source>
</reference>
<sequence>MVRARRLQPPSRTFAAPPLLIVSAATFAGTTACTMPSRVRATRLLVATSAAFYDLTISGLVSRPHHQVCALTAGPLLQGTMLGEFSWPTIPTRRARLARSLLRSPSKLSKNIDDEVFLKRHAKLEANEKRRKRWDLQLLREQQHTERLRRRMERTVEKPPSCPPTFSGELKHSLRANRSSDLCGRKVSVWLNACFSSLQYISSRLSRICRYSPLDSPFQTPSLPELLEDLSSTSVVASGRGQPSCWNTLVPASLLLEMFVEASVSPEPKCWKAVASHILVHATMLRVLQLLLPALITELRTGDRYEGSVTAADEALR</sequence>
<name>A0ACB7SV30_HYAAI</name>
<dbReference type="EMBL" id="CM023482">
    <property type="protein sequence ID" value="KAH6937639.1"/>
    <property type="molecule type" value="Genomic_DNA"/>
</dbReference>
<protein>
    <submittedName>
        <fullName evidence="1">Uncharacterized protein</fullName>
    </submittedName>
</protein>
<gene>
    <name evidence="1" type="ORF">HPB50_003068</name>
</gene>
<keyword evidence="2" id="KW-1185">Reference proteome</keyword>
<evidence type="ECO:0000313" key="2">
    <source>
        <dbReference type="Proteomes" id="UP000821845"/>
    </source>
</evidence>
<comment type="caution">
    <text evidence="1">The sequence shown here is derived from an EMBL/GenBank/DDBJ whole genome shotgun (WGS) entry which is preliminary data.</text>
</comment>
<organism evidence="1 2">
    <name type="scientific">Hyalomma asiaticum</name>
    <name type="common">Tick</name>
    <dbReference type="NCBI Taxonomy" id="266040"/>
    <lineage>
        <taxon>Eukaryota</taxon>
        <taxon>Metazoa</taxon>
        <taxon>Ecdysozoa</taxon>
        <taxon>Arthropoda</taxon>
        <taxon>Chelicerata</taxon>
        <taxon>Arachnida</taxon>
        <taxon>Acari</taxon>
        <taxon>Parasitiformes</taxon>
        <taxon>Ixodida</taxon>
        <taxon>Ixodoidea</taxon>
        <taxon>Ixodidae</taxon>
        <taxon>Hyalomminae</taxon>
        <taxon>Hyalomma</taxon>
    </lineage>
</organism>
<accession>A0ACB7SV30</accession>
<dbReference type="Proteomes" id="UP000821845">
    <property type="component" value="Chromosome 2"/>
</dbReference>
<proteinExistence type="predicted"/>
<evidence type="ECO:0000313" key="1">
    <source>
        <dbReference type="EMBL" id="KAH6937639.1"/>
    </source>
</evidence>